<name>A0A0F7JF93_SALTM</name>
<dbReference type="EMBL" id="DAARPD010000063">
    <property type="protein sequence ID" value="HAE3339420.1"/>
    <property type="molecule type" value="Genomic_DNA"/>
</dbReference>
<sequence>MIYKDITILYIDSGKNNRLIRYDLLRKENNDFVVQVFDDQNEDIADPKPTIKIDQFEITYDNYLDNCKHSNKLPASFEEYVDIKLQDHRDKLD</sequence>
<reference evidence="2" key="3">
    <citation type="submission" date="2018-06" db="EMBL/GenBank/DDBJ databases">
        <authorList>
            <consortium name="NARMS: The National Antimicrobial Resistance Monitoring System"/>
        </authorList>
    </citation>
    <scope>NUCLEOTIDE SEQUENCE</scope>
    <source>
        <strain evidence="2">FSIS11810209</strain>
    </source>
</reference>
<evidence type="ECO:0000313" key="2">
    <source>
        <dbReference type="EMBL" id="ECV3681715.1"/>
    </source>
</evidence>
<dbReference type="EMBL" id="DAAWCQ010000143">
    <property type="protein sequence ID" value="HAF7264424.1"/>
    <property type="molecule type" value="Genomic_DNA"/>
</dbReference>
<dbReference type="EMBL" id="AAKRYX010000049">
    <property type="protein sequence ID" value="ECV3681715.1"/>
    <property type="molecule type" value="Genomic_DNA"/>
</dbReference>
<dbReference type="Proteomes" id="UP000034636">
    <property type="component" value="Plasmid pYU39_IncA/C"/>
</dbReference>
<dbReference type="PATRIC" id="fig|59201.158.peg.5202"/>
<geneLocation type="plasmid" evidence="1 12">
    <name>pYU39_IncA/C</name>
</geneLocation>
<evidence type="ECO:0000313" key="1">
    <source>
        <dbReference type="EMBL" id="AKH10314.1"/>
    </source>
</evidence>
<dbReference type="EMBL" id="DAAQYZ010000046">
    <property type="protein sequence ID" value="HAE1552701.1"/>
    <property type="molecule type" value="Genomic_DNA"/>
</dbReference>
<evidence type="ECO:0000313" key="12">
    <source>
        <dbReference type="Proteomes" id="UP000034636"/>
    </source>
</evidence>
<dbReference type="RefSeq" id="WP_000639434.1">
    <property type="nucleotide sequence ID" value="NZ_CBDGUT010000052.1"/>
</dbReference>
<proteinExistence type="predicted"/>
<reference evidence="3" key="2">
    <citation type="journal article" date="2018" name="Genome Biol.">
        <title>SKESA: strategic k-mer extension for scrupulous assemblies.</title>
        <authorList>
            <person name="Souvorov A."/>
            <person name="Agarwala R."/>
            <person name="Lipman D.J."/>
        </authorList>
    </citation>
    <scope>NUCLEOTIDE SEQUENCE</scope>
    <source>
        <strain evidence="7">S03027-16</strain>
        <strain evidence="3">Salmonella enterica</strain>
    </source>
</reference>
<evidence type="ECO:0000313" key="4">
    <source>
        <dbReference type="EMBL" id="HAB4203129.1"/>
    </source>
</evidence>
<accession>A0A3Z6KMC7</accession>
<evidence type="ECO:0000313" key="11">
    <source>
        <dbReference type="EMBL" id="HAF7264424.1"/>
    </source>
</evidence>
<evidence type="ECO:0000313" key="10">
    <source>
        <dbReference type="EMBL" id="HAE3339420.1"/>
    </source>
</evidence>
<dbReference type="EMBL" id="DAAMKP010000052">
    <property type="protein sequence ID" value="HAC6981578.1"/>
    <property type="molecule type" value="Genomic_DNA"/>
</dbReference>
<protein>
    <submittedName>
        <fullName evidence="1">Uncharacterized protein</fullName>
    </submittedName>
</protein>
<dbReference type="EMBL" id="DAARFR010000064">
    <property type="protein sequence ID" value="HAE2238133.1"/>
    <property type="molecule type" value="Genomic_DNA"/>
</dbReference>
<keyword evidence="1" id="KW-0614">Plasmid</keyword>
<evidence type="ECO:0000313" key="3">
    <source>
        <dbReference type="EMBL" id="HAB2381181.1"/>
    </source>
</evidence>
<evidence type="ECO:0000313" key="8">
    <source>
        <dbReference type="EMBL" id="HAE1552701.1"/>
    </source>
</evidence>
<evidence type="ECO:0000313" key="9">
    <source>
        <dbReference type="EMBL" id="HAE2238133.1"/>
    </source>
</evidence>
<dbReference type="EMBL" id="DAAHNT010000090">
    <property type="protein sequence ID" value="HAB6749209.1"/>
    <property type="molecule type" value="Genomic_DNA"/>
</dbReference>
<dbReference type="EMBL" id="DAANEX010000089">
    <property type="protein sequence ID" value="HAC9572144.1"/>
    <property type="molecule type" value="Genomic_DNA"/>
</dbReference>
<reference evidence="1 12" key="1">
    <citation type="journal article" date="2015" name="Genome Announc.">
        <title>Complete Genome Sequencing of a Multidrug-Resistant and Human-Invasive Salmonella enterica Serovar Typhimurium Strain of the Emerging Sequence Type 213 Genotype.</title>
        <authorList>
            <person name="Calva E."/>
            <person name="Silva C."/>
            <person name="Zaidi M.B."/>
            <person name="Sanchez-Flores A."/>
            <person name="Estrada K."/>
            <person name="Silva G.G."/>
            <person name="Soto-Jimenez L.M."/>
            <person name="Wiesner M."/>
            <person name="Fernandez-Mora M."/>
            <person name="Edwards R.A."/>
            <person name="Vinuesa P."/>
        </authorList>
    </citation>
    <scope>NUCLEOTIDE SEQUENCE [LARGE SCALE GENOMIC DNA]</scope>
    <source>
        <strain evidence="1 12">YU39</strain>
        <plasmid evidence="1 12">pYU39_IncA/C</plasmid>
    </source>
</reference>
<organism evidence="1 12">
    <name type="scientific">Salmonella typhimurium</name>
    <dbReference type="NCBI Taxonomy" id="90371"/>
    <lineage>
        <taxon>Bacteria</taxon>
        <taxon>Pseudomonadati</taxon>
        <taxon>Pseudomonadota</taxon>
        <taxon>Gammaproteobacteria</taxon>
        <taxon>Enterobacterales</taxon>
        <taxon>Enterobacteriaceae</taxon>
        <taxon>Salmonella</taxon>
    </lineage>
</organism>
<evidence type="ECO:0000313" key="6">
    <source>
        <dbReference type="EMBL" id="HAC6981578.1"/>
    </source>
</evidence>
<dbReference type="EMBL" id="CP011429">
    <property type="protein sequence ID" value="AKH10314.1"/>
    <property type="molecule type" value="Genomic_DNA"/>
</dbReference>
<reference evidence="5" key="4">
    <citation type="submission" date="2018-07" db="EMBL/GenBank/DDBJ databases">
        <authorList>
            <consortium name="NCBI Pathogen Detection Project"/>
        </authorList>
    </citation>
    <scope>NUCLEOTIDE SEQUENCE</scope>
    <source>
        <strain evidence="7">S03027-16</strain>
        <strain evidence="3">Salmonella enterica</strain>
    </source>
</reference>
<gene>
    <name evidence="2" type="ORF">DNB97_20300</name>
    <name evidence="6" type="ORF">G0E15_25805</name>
    <name evidence="7" type="ORF">G0K41_20750</name>
    <name evidence="8" type="ORF">G2951_24635</name>
    <name evidence="9" type="ORF">G3231_005113</name>
    <name evidence="10" type="ORF">G3460_004954</name>
    <name evidence="11" type="ORF">G9X40_004931</name>
    <name evidence="4" type="ORF">GB551_24630</name>
    <name evidence="3" type="ORF">GBW52_23440</name>
    <name evidence="5" type="ORF">GYJ04_25630</name>
    <name evidence="1" type="ORF">SE14_04980</name>
</gene>
<accession>A0A0F7JF93</accession>
<dbReference type="EMBL" id="DAAGBN010000029">
    <property type="protein sequence ID" value="HAB2381181.1"/>
    <property type="molecule type" value="Genomic_DNA"/>
</dbReference>
<evidence type="ECO:0000313" key="5">
    <source>
        <dbReference type="EMBL" id="HAB6749209.1"/>
    </source>
</evidence>
<dbReference type="EMBL" id="DAAGQZ010000039">
    <property type="protein sequence ID" value="HAB4203129.1"/>
    <property type="molecule type" value="Genomic_DNA"/>
</dbReference>
<evidence type="ECO:0000313" key="7">
    <source>
        <dbReference type="EMBL" id="HAC9572144.1"/>
    </source>
</evidence>
<dbReference type="AlphaFoldDB" id="A0A0F7JF93"/>